<name>A0A7C9FBC6_9BACT</name>
<keyword evidence="2" id="KW-1185">Reference proteome</keyword>
<dbReference type="AlphaFoldDB" id="A0A7C9FBC6"/>
<evidence type="ECO:0000313" key="2">
    <source>
        <dbReference type="Proteomes" id="UP000479293"/>
    </source>
</evidence>
<gene>
    <name evidence="1" type="ORF">GBK04_25390</name>
</gene>
<organism evidence="1 2">
    <name type="scientific">Salmonirosea aquatica</name>
    <dbReference type="NCBI Taxonomy" id="2654236"/>
    <lineage>
        <taxon>Bacteria</taxon>
        <taxon>Pseudomonadati</taxon>
        <taxon>Bacteroidota</taxon>
        <taxon>Cytophagia</taxon>
        <taxon>Cytophagales</taxon>
        <taxon>Spirosomataceae</taxon>
        <taxon>Salmonirosea</taxon>
    </lineage>
</organism>
<dbReference type="EMBL" id="WHLY01000002">
    <property type="protein sequence ID" value="MPR36584.1"/>
    <property type="molecule type" value="Genomic_DNA"/>
</dbReference>
<dbReference type="Proteomes" id="UP000479293">
    <property type="component" value="Unassembled WGS sequence"/>
</dbReference>
<protein>
    <submittedName>
        <fullName evidence="1">Uncharacterized protein</fullName>
    </submittedName>
</protein>
<proteinExistence type="predicted"/>
<evidence type="ECO:0000313" key="1">
    <source>
        <dbReference type="EMBL" id="MPR36584.1"/>
    </source>
</evidence>
<sequence length="160" mass="18114">MQLPIQSPRTNLIAAIDPDLHKLGLAVWDRARKIWRCHTSIANDEVKDFLSNHFDKPELTIYIEAGWKHKKANFRGGHGAAAHSIARNVGENHAMGKFISGQLQKAGFTVIEIPPLEKKHIKVEGKWTPMGRRYVRDATGIHSPINDDVRDALMIVLHFR</sequence>
<reference evidence="1 2" key="1">
    <citation type="submission" date="2019-10" db="EMBL/GenBank/DDBJ databases">
        <title>Draft Genome Sequence of Cytophagaceae sp. SJW1-29.</title>
        <authorList>
            <person name="Choi A."/>
        </authorList>
    </citation>
    <scope>NUCLEOTIDE SEQUENCE [LARGE SCALE GENOMIC DNA]</scope>
    <source>
        <strain evidence="1 2">SJW1-29</strain>
    </source>
</reference>
<accession>A0A7C9FBC6</accession>
<dbReference type="RefSeq" id="WP_152764624.1">
    <property type="nucleotide sequence ID" value="NZ_WHLY01000002.1"/>
</dbReference>
<comment type="caution">
    <text evidence="1">The sequence shown here is derived from an EMBL/GenBank/DDBJ whole genome shotgun (WGS) entry which is preliminary data.</text>
</comment>